<dbReference type="OrthoDB" id="1262810at2759"/>
<dbReference type="Pfam" id="PF25794">
    <property type="entry name" value="SACS"/>
    <property type="match status" value="2"/>
</dbReference>
<dbReference type="SUPFAM" id="SSF55874">
    <property type="entry name" value="ATPase domain of HSP90 chaperone/DNA topoisomerase II/histidine kinase"/>
    <property type="match status" value="2"/>
</dbReference>
<organism evidence="3 4">
    <name type="scientific">Mytilus edulis</name>
    <name type="common">Blue mussel</name>
    <dbReference type="NCBI Taxonomy" id="6550"/>
    <lineage>
        <taxon>Eukaryota</taxon>
        <taxon>Metazoa</taxon>
        <taxon>Spiralia</taxon>
        <taxon>Lophotrochozoa</taxon>
        <taxon>Mollusca</taxon>
        <taxon>Bivalvia</taxon>
        <taxon>Autobranchia</taxon>
        <taxon>Pteriomorphia</taxon>
        <taxon>Mytilida</taxon>
        <taxon>Mytiloidea</taxon>
        <taxon>Mytilidae</taxon>
        <taxon>Mytilinae</taxon>
        <taxon>Mytilus</taxon>
    </lineage>
</organism>
<protein>
    <submittedName>
        <fullName evidence="3">SACS</fullName>
    </submittedName>
</protein>
<dbReference type="InterPro" id="IPR058210">
    <property type="entry name" value="SACS/Nov_dom"/>
</dbReference>
<accession>A0A8S3U9L7</accession>
<dbReference type="PANTHER" id="PTHR46919:SF2">
    <property type="entry name" value="SACSIN"/>
    <property type="match status" value="1"/>
</dbReference>
<feature type="compositionally biased region" description="Acidic residues" evidence="1">
    <location>
        <begin position="1888"/>
        <end position="1899"/>
    </location>
</feature>
<feature type="domain" description="Sacsin/Nov" evidence="2">
    <location>
        <begin position="673"/>
        <end position="917"/>
    </location>
</feature>
<feature type="region of interest" description="Disordered" evidence="1">
    <location>
        <begin position="1883"/>
        <end position="1913"/>
    </location>
</feature>
<keyword evidence="4" id="KW-1185">Reference proteome</keyword>
<proteinExistence type="predicted"/>
<evidence type="ECO:0000313" key="4">
    <source>
        <dbReference type="Proteomes" id="UP000683360"/>
    </source>
</evidence>
<gene>
    <name evidence="3" type="ORF">MEDL_52547</name>
</gene>
<dbReference type="InterPro" id="IPR036890">
    <property type="entry name" value="HATPase_C_sf"/>
</dbReference>
<comment type="caution">
    <text evidence="3">The sequence shown here is derived from an EMBL/GenBank/DDBJ whole genome shotgun (WGS) entry which is preliminary data.</text>
</comment>
<dbReference type="Proteomes" id="UP000683360">
    <property type="component" value="Unassembled WGS sequence"/>
</dbReference>
<evidence type="ECO:0000259" key="2">
    <source>
        <dbReference type="Pfam" id="PF25794"/>
    </source>
</evidence>
<reference evidence="3" key="1">
    <citation type="submission" date="2021-03" db="EMBL/GenBank/DDBJ databases">
        <authorList>
            <person name="Bekaert M."/>
        </authorList>
    </citation>
    <scope>NUCLEOTIDE SEQUENCE</scope>
</reference>
<evidence type="ECO:0000313" key="3">
    <source>
        <dbReference type="EMBL" id="CAG2240231.1"/>
    </source>
</evidence>
<feature type="compositionally biased region" description="Basic and acidic residues" evidence="1">
    <location>
        <begin position="1900"/>
        <end position="1913"/>
    </location>
</feature>
<name>A0A8S3U9L7_MYTED</name>
<sequence>MASMTSMEDQETKLGGKWLTMDQPPLLKLLQNILREYPKDAQIFHELVQNADDAEATIMKLLFVPETSTSSPPEFEKYFQSPGVCVYNDALFNEVDWTNIRSVCISHKETEENKIGKYGQGFKSIFHLTETNFPENTIPLENTPDQCLIREIEIKLTTAETPSQTNKWVIVKQTDRTSNNQRDEFDIGQHCKPNITLAYHYTSSEDKPMIGGRIFNYLPLPITCITGFPVCVQGPFAISQNRRELKLPDKRSTDRFVLWNETLFQLIPSTYKLLVIYLISTSDRNGNSEKLVSTVYNCIPDIDKVETFWKPYTESIYEELVSLPLFFTELIDNHWVTKEVALNPPTDNAVPVVRTRVTTFLLDHKQPVIKIGGNIPSVLDRSEINLITPAFMVNLLRNAVMPETYVEEMRLCLLEYILQDTTLDIDGIKLIPVENGDYVCFRRSNLYDDEPKEKFLLLSDDQRRVFPGLDYRIFKTDGLSDSAYQKKYQLCCLHLDDLPMLLQSVIQQHCFPFDTDGVAEIIEDSPLTIDWITQVWKLINSFDPHDLEPFEDIHLIPRRKPASNNFQTITHLLTMKKTYLFSSYEGCPNIASNIQTILESVGVEVIPYPCDVLQPCEHLLIGNYIKIPTFDSLIQLCKNNKDLQNKIQRILGFKRTLDLPNSEITSATSFGQKEDLTTRIKGILRDHPIDHSFLNELLQNADDAGATEVHFVYDKRQHSKSNDGIFDERWEPLLGPALCVFNNACFTETDIKGIQELGIGGKCGDKSKAGQFGFGFNAVYHITDVPSFITKGLDSPGGGVFCAFDPHCKYAPYAHYDQPGMRMNLDELIDKYPSVYRSHIGDVLTSDTGTWFRFPLRNDSMMTSSELLITDNTDSETVTLQLIECMKENIVDSLIFLMNVNCITMSQINENTDNLELIKKAEVDLTKSDAQTRTRFQDSVGRNVQLLNSSYTYQCSELKEYRYHMTIKEENQHYKTYLVVQAIGLHNIDQTTRDVVNDIKRLPVGGVAVLADSSENITNDKRPKTKYRVFSTLPLPSTTGLTVHINGHFELDSSRKQLFETSHSKKQNDNRYRWNTILLQQNLSHVDWRDSATNETVQEKAGKLRQLFVNMGMKLSCGSKDLGKSFSKTCENHNGRKRHNVYSSLSPSEFVCVCKENVSPKTVSLFLKKKFNALCSSEWQTALKVIPIDDIELCLDYLLKALNWKDIIGLPLLMTDDGLVHPIQRRNEFFYLNLKTYCLECKSSGLFQKLDLVNFATLLERSQDKEILKSARIIDWNQKETRVKDKWIETFWTFFKSCQDENEDMIIPDSLHNWCLIPALFGTQTYLVPLGKGYCVADLKTFERDEGLTMIIKKLQIPESLIKPDLKESLSLLATHTDANKTFDCFQYWMNHRNVELTSHECAIILGYFGHNTGNLSKTRIRAMRKLTIFETIDDGIKQIPVNHQDIVVTAVDDAMPVQGLHYLFNSIKVTVLKYNPDAGRLYQALKFSVPSNNAMVHPISDLYATMILPHIHKLNTPNLLVHLEYILAKKLHDSSSIKEQLRKVRFIPQNDKLKSASEFFDRNIKLFKDFCEESEFPPTPFNDKKWYKLLKKPGMKTKMSKEILIEFAKRMIKIAATNLSYDAKTLKSKTIVEEIFKFIHDPKNSKTVVTSFIAEIRTISFILPQKIGEEYTAIQAGVVGDTLMRFEGSLSANRFNIVWTVRPTLPYYAMSDKPISALHVERAPCIKSVLQHTENICASLSLSWNIDQNELIETIMKDIYEYFCDNLEDESEITKTLSSIPLIHVTKHKTFVRADNIVKNLESELVPYLIQAPEQYAPFYKLFRFLGMTDTPTTKTYAKVLSNFYKDFGKGRLNIEQIKQVEKATKGLVQMLQTTMVDESQIGVDEIQTENDESQTESDDSRNDSDESRIDINESQTDIDDLILMTTDFRLVPSSEIFLETRDDERQRIMKNGTLNLIADLTIFSLNKSQIEEIFRKLPEKLRPIFARTSIHEEVISTDEVFLNSDIADKLKDYITSEHFMTGILRLAKYKPSSRNRQMGESSLLDIESNLKTIQICTVKQLQTILSLNTRRLNETEVSKRCYLDKKKNILYFTSFDVDAVKWLSLYDLELASAIEPLWNGTIEKDQILKILSKIDLNPLEFSKRLDDIGIPPMDETGIISFVPLPGSLVPKELTEFLVPLESVVPLKSFVIYRDWENTQRYKYGVVLDVILSDEQNTEYILNVGSSSPRKMHMSELFMIKEMSEINYETLF</sequence>
<evidence type="ECO:0000256" key="1">
    <source>
        <dbReference type="SAM" id="MobiDB-lite"/>
    </source>
</evidence>
<dbReference type="NCBIfam" id="NF047352">
    <property type="entry name" value="P_loop_sacsin"/>
    <property type="match status" value="2"/>
</dbReference>
<feature type="domain" description="Sacsin/Nov" evidence="2">
    <location>
        <begin position="24"/>
        <end position="131"/>
    </location>
</feature>
<dbReference type="EMBL" id="CAJPWZ010002551">
    <property type="protein sequence ID" value="CAG2240231.1"/>
    <property type="molecule type" value="Genomic_DNA"/>
</dbReference>
<dbReference type="PANTHER" id="PTHR46919">
    <property type="entry name" value="ZINC FINGER, C3HC4 TYPE (RING FINGER) FAMILY PROTEIN"/>
    <property type="match status" value="1"/>
</dbReference>